<accession>A0A1T5D0W7</accession>
<feature type="transmembrane region" description="Helical" evidence="10">
    <location>
        <begin position="57"/>
        <end position="85"/>
    </location>
</feature>
<feature type="transmembrane region" description="Helical" evidence="10">
    <location>
        <begin position="251"/>
        <end position="279"/>
    </location>
</feature>
<feature type="transmembrane region" description="Helical" evidence="10">
    <location>
        <begin position="211"/>
        <end position="230"/>
    </location>
</feature>
<dbReference type="EMBL" id="FUYV01000004">
    <property type="protein sequence ID" value="SKB65253.1"/>
    <property type="molecule type" value="Genomic_DNA"/>
</dbReference>
<feature type="transmembrane region" description="Helical" evidence="10">
    <location>
        <begin position="141"/>
        <end position="160"/>
    </location>
</feature>
<protein>
    <recommendedName>
        <fullName evidence="9">Multidrug-efflux transporter</fullName>
    </recommendedName>
</protein>
<keyword evidence="4" id="KW-1003">Cell membrane</keyword>
<dbReference type="STRING" id="889453.SAMN03080601_00938"/>
<dbReference type="CDD" id="cd13131">
    <property type="entry name" value="MATE_NorM_like"/>
    <property type="match status" value="1"/>
</dbReference>
<keyword evidence="3" id="KW-0050">Antiport</keyword>
<evidence type="ECO:0000313" key="12">
    <source>
        <dbReference type="Proteomes" id="UP000191055"/>
    </source>
</evidence>
<feature type="transmembrane region" description="Helical" evidence="10">
    <location>
        <begin position="403"/>
        <end position="425"/>
    </location>
</feature>
<evidence type="ECO:0000313" key="11">
    <source>
        <dbReference type="EMBL" id="SKB65253.1"/>
    </source>
</evidence>
<keyword evidence="8 10" id="KW-0472">Membrane</keyword>
<dbReference type="InterPro" id="IPR002528">
    <property type="entry name" value="MATE_fam"/>
</dbReference>
<evidence type="ECO:0000256" key="3">
    <source>
        <dbReference type="ARBA" id="ARBA00022449"/>
    </source>
</evidence>
<feature type="transmembrane region" description="Helical" evidence="10">
    <location>
        <begin position="106"/>
        <end position="129"/>
    </location>
</feature>
<name>A0A1T5D0W7_9BACT</name>
<proteinExistence type="predicted"/>
<feature type="transmembrane region" description="Helical" evidence="10">
    <location>
        <begin position="28"/>
        <end position="45"/>
    </location>
</feature>
<evidence type="ECO:0000256" key="2">
    <source>
        <dbReference type="ARBA" id="ARBA00022448"/>
    </source>
</evidence>
<organism evidence="11 12">
    <name type="scientific">Alkalitalea saponilacus</name>
    <dbReference type="NCBI Taxonomy" id="889453"/>
    <lineage>
        <taxon>Bacteria</taxon>
        <taxon>Pseudomonadati</taxon>
        <taxon>Bacteroidota</taxon>
        <taxon>Bacteroidia</taxon>
        <taxon>Marinilabiliales</taxon>
        <taxon>Marinilabiliaceae</taxon>
        <taxon>Alkalitalea</taxon>
    </lineage>
</organism>
<evidence type="ECO:0000256" key="6">
    <source>
        <dbReference type="ARBA" id="ARBA00022989"/>
    </source>
</evidence>
<dbReference type="GO" id="GO:0006811">
    <property type="term" value="P:monoatomic ion transport"/>
    <property type="evidence" value="ECO:0007669"/>
    <property type="project" value="UniProtKB-KW"/>
</dbReference>
<evidence type="ECO:0000256" key="10">
    <source>
        <dbReference type="SAM" id="Phobius"/>
    </source>
</evidence>
<evidence type="ECO:0000256" key="7">
    <source>
        <dbReference type="ARBA" id="ARBA00023065"/>
    </source>
</evidence>
<evidence type="ECO:0000256" key="8">
    <source>
        <dbReference type="ARBA" id="ARBA00023136"/>
    </source>
</evidence>
<dbReference type="RefSeq" id="WP_232468334.1">
    <property type="nucleotide sequence ID" value="NZ_CP021904.1"/>
</dbReference>
<evidence type="ECO:0000256" key="9">
    <source>
        <dbReference type="ARBA" id="ARBA00031636"/>
    </source>
</evidence>
<keyword evidence="7" id="KW-0406">Ion transport</keyword>
<dbReference type="AlphaFoldDB" id="A0A1T5D0W7"/>
<feature type="transmembrane region" description="Helical" evidence="10">
    <location>
        <begin position="328"/>
        <end position="353"/>
    </location>
</feature>
<feature type="transmembrane region" description="Helical" evidence="10">
    <location>
        <begin position="285"/>
        <end position="307"/>
    </location>
</feature>
<dbReference type="GO" id="GO:0015297">
    <property type="term" value="F:antiporter activity"/>
    <property type="evidence" value="ECO:0007669"/>
    <property type="project" value="UniProtKB-KW"/>
</dbReference>
<keyword evidence="12" id="KW-1185">Reference proteome</keyword>
<dbReference type="PANTHER" id="PTHR43298">
    <property type="entry name" value="MULTIDRUG RESISTANCE PROTEIN NORM-RELATED"/>
    <property type="match status" value="1"/>
</dbReference>
<gene>
    <name evidence="11" type="ORF">SAMN03080601_00938</name>
</gene>
<dbReference type="InterPro" id="IPR050222">
    <property type="entry name" value="MATE_MdtK"/>
</dbReference>
<evidence type="ECO:0000256" key="1">
    <source>
        <dbReference type="ARBA" id="ARBA00004651"/>
    </source>
</evidence>
<comment type="subcellular location">
    <subcellularLocation>
        <location evidence="1">Cell membrane</location>
        <topology evidence="1">Multi-pass membrane protein</topology>
    </subcellularLocation>
</comment>
<evidence type="ECO:0000256" key="4">
    <source>
        <dbReference type="ARBA" id="ARBA00022475"/>
    </source>
</evidence>
<keyword evidence="2" id="KW-0813">Transport</keyword>
<dbReference type="Pfam" id="PF01554">
    <property type="entry name" value="MatE"/>
    <property type="match status" value="2"/>
</dbReference>
<feature type="transmembrane region" description="Helical" evidence="10">
    <location>
        <begin position="172"/>
        <end position="191"/>
    </location>
</feature>
<dbReference type="NCBIfam" id="TIGR00797">
    <property type="entry name" value="matE"/>
    <property type="match status" value="1"/>
</dbReference>
<sequence>MRNVNNGDVRGRNFFREFKSNYKANSSLALPVILSQAGQVIVVLADNLMVGRLGATHLAAAALANSIFIVGMMFGIGLVTGLTPLSGKAFGGGNRKEATEWFKQGIYTFPVLAIIQTIILAAIALIIPYMGQPKDVVELAIPYYLVLVLTLIPFQFFFIFKQYAEGLGNTRIAMVITISANILNIILNYILIYGKLGFPAYGLIGAGYATFIARFFMIVIFVWFFFKFSFFKKDRIYWRYTRFNLSKSIKLLKLGIPIGGQYIVEMLSFSLGSIMMGWISANALAAHQVVMSLVSFTYMISAGLASATTIKVSHFRGQGNLKQVRKSVFSSLHMVIAFMTFSLIIFLAFRFKIPALFVPAIETEVIAIGASLMLIGGLFQLFDGVQVVSLGALRGLEDVKIPTIMVIVAYFIIALPVSYVAAFIFKLGPQGIWLGYMSGLMMVSMQLLFRFLWLNRG</sequence>
<dbReference type="InterPro" id="IPR048279">
    <property type="entry name" value="MdtK-like"/>
</dbReference>
<dbReference type="GO" id="GO:0005886">
    <property type="term" value="C:plasma membrane"/>
    <property type="evidence" value="ECO:0007669"/>
    <property type="project" value="UniProtKB-SubCell"/>
</dbReference>
<keyword evidence="5 10" id="KW-0812">Transmembrane</keyword>
<dbReference type="PANTHER" id="PTHR43298:SF2">
    <property type="entry name" value="FMN_FAD EXPORTER YEEO-RELATED"/>
    <property type="match status" value="1"/>
</dbReference>
<dbReference type="PIRSF" id="PIRSF006603">
    <property type="entry name" value="DinF"/>
    <property type="match status" value="1"/>
</dbReference>
<dbReference type="GO" id="GO:0042910">
    <property type="term" value="F:xenobiotic transmembrane transporter activity"/>
    <property type="evidence" value="ECO:0007669"/>
    <property type="project" value="InterPro"/>
</dbReference>
<feature type="transmembrane region" description="Helical" evidence="10">
    <location>
        <begin position="431"/>
        <end position="453"/>
    </location>
</feature>
<reference evidence="11 12" key="1">
    <citation type="submission" date="2017-02" db="EMBL/GenBank/DDBJ databases">
        <authorList>
            <person name="Peterson S.W."/>
        </authorList>
    </citation>
    <scope>NUCLEOTIDE SEQUENCE [LARGE SCALE GENOMIC DNA]</scope>
    <source>
        <strain evidence="11 12">DSM 24412</strain>
    </source>
</reference>
<keyword evidence="6 10" id="KW-1133">Transmembrane helix</keyword>
<dbReference type="Proteomes" id="UP000191055">
    <property type="component" value="Unassembled WGS sequence"/>
</dbReference>
<evidence type="ECO:0000256" key="5">
    <source>
        <dbReference type="ARBA" id="ARBA00022692"/>
    </source>
</evidence>